<feature type="compositionally biased region" description="Low complexity" evidence="1">
    <location>
        <begin position="72"/>
        <end position="110"/>
    </location>
</feature>
<dbReference type="Proteomes" id="UP001194696">
    <property type="component" value="Unassembled WGS sequence"/>
</dbReference>
<sequence length="649" mass="71456">MLCLPALNQSEFSGSPMAAAAASSIRAQHCGYLPSASTPTSAPNPSYNNNTPSSSSSLYSLPLPPQPQHLDSFSLPSSSTPCSMPGAPSWQAQSAAPNSSNTTATNLNNTTTPKQTLILDSLTASKISIVENLVDTAALIIESIWPSPVGVTCSAKTPVIPLHIFVKETLRRSRTTLSTLQLALYYIYRIRNQVLAAQEKIRQDHLQLQHKQRQQHQHQPLSPNGSFDNYTSDDDTRQQRDYFHSISAAHAKAQIQKNSLPLTPPGVNHTPTALSPLSLSSSTSTSPILAKSEPVGCGRRMFLAALILASKFQQDRTYSNKAWSKISGLPVAEINLNEITFLTLIDYRLFVSQAVFQKWVTILTEKGKCRDRTTSARTFNSDVAVQQPTRRNSIQYCNNTLPSRMTCVTASSLEHQQQQTSPVTLLPTASTVAPHLPSFALFVAEQQKSMQSTPACEKPSFQFEMAIPLGVPVLSKQALDAHSSANAVSGLVQPESAPRQQQGMGASMTLRWVQDQRREFIRSRLLSMGYTVTQQQQIQQQQQSSQSPSQVPIAQRCIVENYKNNVMMYSQAGTYSHNMHHQQLQQQLKIDTAKVSRDQTFLPSPTSSGSPTQLTGSKRPITDSEESEEMKDQRSIARRRLSVSFLVDC</sequence>
<dbReference type="CDD" id="cd20557">
    <property type="entry name" value="CYCLIN_ScPCL1-like"/>
    <property type="match status" value="1"/>
</dbReference>
<keyword evidence="3" id="KW-1185">Reference proteome</keyword>
<feature type="compositionally biased region" description="Low complexity" evidence="1">
    <location>
        <begin position="35"/>
        <end position="61"/>
    </location>
</feature>
<protein>
    <recommendedName>
        <fullName evidence="4">Cyclin</fullName>
    </recommendedName>
</protein>
<accession>A0ABQ7JXP3</accession>
<dbReference type="Pfam" id="PF08613">
    <property type="entry name" value="Cyclin"/>
    <property type="match status" value="1"/>
</dbReference>
<evidence type="ECO:0008006" key="4">
    <source>
        <dbReference type="Google" id="ProtNLM"/>
    </source>
</evidence>
<dbReference type="PANTHER" id="PTHR15615:SF36">
    <property type="entry name" value="PHO85 CYCLIN-5"/>
    <property type="match status" value="1"/>
</dbReference>
<reference evidence="2 3" key="1">
    <citation type="journal article" date="2020" name="Fungal Divers.">
        <title>Resolving the Mortierellaceae phylogeny through synthesis of multi-gene phylogenetics and phylogenomics.</title>
        <authorList>
            <person name="Vandepol N."/>
            <person name="Liber J."/>
            <person name="Desiro A."/>
            <person name="Na H."/>
            <person name="Kennedy M."/>
            <person name="Barry K."/>
            <person name="Grigoriev I.V."/>
            <person name="Miller A.N."/>
            <person name="O'Donnell K."/>
            <person name="Stajich J.E."/>
            <person name="Bonito G."/>
        </authorList>
    </citation>
    <scope>NUCLEOTIDE SEQUENCE [LARGE SCALE GENOMIC DNA]</scope>
    <source>
        <strain evidence="2 3">AD045</strain>
    </source>
</reference>
<feature type="region of interest" description="Disordered" evidence="1">
    <location>
        <begin position="206"/>
        <end position="234"/>
    </location>
</feature>
<comment type="caution">
    <text evidence="2">The sequence shown here is derived from an EMBL/GenBank/DDBJ whole genome shotgun (WGS) entry which is preliminary data.</text>
</comment>
<name>A0ABQ7JXP3_9FUNG</name>
<dbReference type="EMBL" id="JAAAIM010000531">
    <property type="protein sequence ID" value="KAG0286946.1"/>
    <property type="molecule type" value="Genomic_DNA"/>
</dbReference>
<dbReference type="PANTHER" id="PTHR15615">
    <property type="match status" value="1"/>
</dbReference>
<feature type="region of interest" description="Disordered" evidence="1">
    <location>
        <begin position="597"/>
        <end position="635"/>
    </location>
</feature>
<feature type="compositionally biased region" description="Polar residues" evidence="1">
    <location>
        <begin position="598"/>
        <end position="616"/>
    </location>
</feature>
<dbReference type="InterPro" id="IPR013922">
    <property type="entry name" value="Cyclin_PHO80-like"/>
</dbReference>
<evidence type="ECO:0000256" key="1">
    <source>
        <dbReference type="SAM" id="MobiDB-lite"/>
    </source>
</evidence>
<dbReference type="Gene3D" id="1.10.472.10">
    <property type="entry name" value="Cyclin-like"/>
    <property type="match status" value="1"/>
</dbReference>
<feature type="compositionally biased region" description="Polar residues" evidence="1">
    <location>
        <begin position="220"/>
        <end position="230"/>
    </location>
</feature>
<proteinExistence type="predicted"/>
<evidence type="ECO:0000313" key="3">
    <source>
        <dbReference type="Proteomes" id="UP001194696"/>
    </source>
</evidence>
<feature type="region of interest" description="Disordered" evidence="1">
    <location>
        <begin position="35"/>
        <end position="110"/>
    </location>
</feature>
<feature type="region of interest" description="Disordered" evidence="1">
    <location>
        <begin position="259"/>
        <end position="287"/>
    </location>
</feature>
<evidence type="ECO:0000313" key="2">
    <source>
        <dbReference type="EMBL" id="KAG0286946.1"/>
    </source>
</evidence>
<feature type="compositionally biased region" description="Low complexity" evidence="1">
    <location>
        <begin position="270"/>
        <end position="287"/>
    </location>
</feature>
<organism evidence="2 3">
    <name type="scientific">Linnemannia gamsii</name>
    <dbReference type="NCBI Taxonomy" id="64522"/>
    <lineage>
        <taxon>Eukaryota</taxon>
        <taxon>Fungi</taxon>
        <taxon>Fungi incertae sedis</taxon>
        <taxon>Mucoromycota</taxon>
        <taxon>Mortierellomycotina</taxon>
        <taxon>Mortierellomycetes</taxon>
        <taxon>Mortierellales</taxon>
        <taxon>Mortierellaceae</taxon>
        <taxon>Linnemannia</taxon>
    </lineage>
</organism>
<gene>
    <name evidence="2" type="ORF">BGZ96_009057</name>
</gene>